<keyword evidence="2" id="KW-1185">Reference proteome</keyword>
<sequence length="90" mass="9676">MTQPTPEERAADAEATAALMISQHRQSEERYGRLIEELADAGKALVDAITFDESGTMIAGKYQGGNGGLISRATTAKADHFRRVLAKVGR</sequence>
<comment type="caution">
    <text evidence="1">The sequence shown here is derived from an EMBL/GenBank/DDBJ whole genome shotgun (WGS) entry which is preliminary data.</text>
</comment>
<reference evidence="2" key="1">
    <citation type="journal article" date="2019" name="Int. J. Syst. Evol. Microbiol.">
        <title>The Global Catalogue of Microorganisms (GCM) 10K type strain sequencing project: providing services to taxonomists for standard genome sequencing and annotation.</title>
        <authorList>
            <consortium name="The Broad Institute Genomics Platform"/>
            <consortium name="The Broad Institute Genome Sequencing Center for Infectious Disease"/>
            <person name="Wu L."/>
            <person name="Ma J."/>
        </authorList>
    </citation>
    <scope>NUCLEOTIDE SEQUENCE [LARGE SCALE GENOMIC DNA]</scope>
    <source>
        <strain evidence="2">KCTC 52165</strain>
    </source>
</reference>
<dbReference type="Proteomes" id="UP001595583">
    <property type="component" value="Unassembled WGS sequence"/>
</dbReference>
<protein>
    <submittedName>
        <fullName evidence="1">Uncharacterized protein</fullName>
    </submittedName>
</protein>
<proteinExistence type="predicted"/>
<accession>A0ABV7KCZ1</accession>
<gene>
    <name evidence="1" type="ORF">ACFOHJ_18350</name>
</gene>
<evidence type="ECO:0000313" key="2">
    <source>
        <dbReference type="Proteomes" id="UP001595583"/>
    </source>
</evidence>
<organism evidence="1 2">
    <name type="scientific">Aquamicrobium soli</name>
    <dbReference type="NCBI Taxonomy" id="1811518"/>
    <lineage>
        <taxon>Bacteria</taxon>
        <taxon>Pseudomonadati</taxon>
        <taxon>Pseudomonadota</taxon>
        <taxon>Alphaproteobacteria</taxon>
        <taxon>Hyphomicrobiales</taxon>
        <taxon>Phyllobacteriaceae</taxon>
        <taxon>Aquamicrobium</taxon>
    </lineage>
</organism>
<name>A0ABV7KCZ1_9HYPH</name>
<dbReference type="EMBL" id="JBHRTK010000019">
    <property type="protein sequence ID" value="MFC3208188.1"/>
    <property type="molecule type" value="Genomic_DNA"/>
</dbReference>
<evidence type="ECO:0000313" key="1">
    <source>
        <dbReference type="EMBL" id="MFC3208188.1"/>
    </source>
</evidence>
<dbReference type="RefSeq" id="WP_378223138.1">
    <property type="nucleotide sequence ID" value="NZ_JBHRTK010000019.1"/>
</dbReference>